<organism evidence="2">
    <name type="scientific">bioreactor metagenome</name>
    <dbReference type="NCBI Taxonomy" id="1076179"/>
    <lineage>
        <taxon>unclassified sequences</taxon>
        <taxon>metagenomes</taxon>
        <taxon>ecological metagenomes</taxon>
    </lineage>
</organism>
<dbReference type="InterPro" id="IPR044925">
    <property type="entry name" value="His-Me_finger_sf"/>
</dbReference>
<comment type="caution">
    <text evidence="2">The sequence shown here is derived from an EMBL/GenBank/DDBJ whole genome shotgun (WGS) entry which is preliminary data.</text>
</comment>
<dbReference type="InterPro" id="IPR009057">
    <property type="entry name" value="Homeodomain-like_sf"/>
</dbReference>
<name>A0A644TXE4_9ZZZZ</name>
<dbReference type="Pfam" id="PF13392">
    <property type="entry name" value="HNH_3"/>
    <property type="match status" value="1"/>
</dbReference>
<dbReference type="SUPFAM" id="SSF46689">
    <property type="entry name" value="Homeodomain-like"/>
    <property type="match status" value="1"/>
</dbReference>
<dbReference type="Gene3D" id="3.90.75.20">
    <property type="match status" value="1"/>
</dbReference>
<reference evidence="2" key="1">
    <citation type="submission" date="2019-08" db="EMBL/GenBank/DDBJ databases">
        <authorList>
            <person name="Kucharzyk K."/>
            <person name="Murdoch R.W."/>
            <person name="Higgins S."/>
            <person name="Loffler F."/>
        </authorList>
    </citation>
    <scope>NUCLEOTIDE SEQUENCE</scope>
</reference>
<proteinExistence type="predicted"/>
<protein>
    <recommendedName>
        <fullName evidence="1">HNH nuclease domain-containing protein</fullName>
    </recommendedName>
</protein>
<dbReference type="EMBL" id="VSSQ01000060">
    <property type="protein sequence ID" value="MPL71598.1"/>
    <property type="molecule type" value="Genomic_DNA"/>
</dbReference>
<dbReference type="Gene3D" id="1.10.10.60">
    <property type="entry name" value="Homeodomain-like"/>
    <property type="match status" value="1"/>
</dbReference>
<evidence type="ECO:0000259" key="1">
    <source>
        <dbReference type="Pfam" id="PF13392"/>
    </source>
</evidence>
<dbReference type="InterPro" id="IPR003615">
    <property type="entry name" value="HNH_nuc"/>
</dbReference>
<dbReference type="SUPFAM" id="SSF54060">
    <property type="entry name" value="His-Me finger endonucleases"/>
    <property type="match status" value="1"/>
</dbReference>
<evidence type="ECO:0000313" key="2">
    <source>
        <dbReference type="EMBL" id="MPL71598.1"/>
    </source>
</evidence>
<sequence>MTDACTLRGSRLVKQNRPRRGVRLADYVAVLKIESGDWRIDTKNGEIYNRITGTPLRFSRSRDGYERLTITHNGFSVALFKHRIIYLAGHCDLRHLPSDLNLEVDHINHDIFDCRLANLRLIPGEENRIQSSRKFTAEEVILIRKRCAAGEYRRKLARELGVSESTIRRIADRTYYKEIP</sequence>
<dbReference type="AlphaFoldDB" id="A0A644TXE4"/>
<gene>
    <name evidence="2" type="ORF">SDC9_17375</name>
</gene>
<accession>A0A644TXE4</accession>
<feature type="domain" description="HNH nuclease" evidence="1">
    <location>
        <begin position="100"/>
        <end position="127"/>
    </location>
</feature>